<comment type="caution">
    <text evidence="1">The sequence shown here is derived from an EMBL/GenBank/DDBJ whole genome shotgun (WGS) entry which is preliminary data.</text>
</comment>
<proteinExistence type="predicted"/>
<dbReference type="AlphaFoldDB" id="A0AA40T4Y9"/>
<evidence type="ECO:0000313" key="1">
    <source>
        <dbReference type="EMBL" id="MBD6620739.1"/>
    </source>
</evidence>
<name>A0AA40T4Y9_9NOST</name>
<accession>A0AA40T4Y9</accession>
<dbReference type="Proteomes" id="UP001165986">
    <property type="component" value="Unassembled WGS sequence"/>
</dbReference>
<gene>
    <name evidence="1" type="ORF">FNW02_34520</name>
</gene>
<reference evidence="1" key="1">
    <citation type="submission" date="2019-07" db="EMBL/GenBank/DDBJ databases">
        <title>Toxilogical consequences of a new and cryptic species of cyanobacteria (Komarekiella delphini-convector) recovered from the epidermis of a bottlenose dolphin and 1500 ft. in the air.</title>
        <authorList>
            <person name="Brown A.O."/>
            <person name="Dvorak P."/>
            <person name="Villanueva C.D."/>
            <person name="Foss A.J."/>
            <person name="Garvey A.D."/>
            <person name="Gibson Q.A."/>
            <person name="Johansen J.R."/>
            <person name="Casamatta D.A."/>
        </authorList>
    </citation>
    <scope>NUCLEOTIDE SEQUENCE</scope>
    <source>
        <strain evidence="1">SJRDD-AB1</strain>
    </source>
</reference>
<protein>
    <submittedName>
        <fullName evidence="1">Uncharacterized protein</fullName>
    </submittedName>
</protein>
<keyword evidence="2" id="KW-1185">Reference proteome</keyword>
<sequence length="80" mass="9720">MLAATLSEFTKVQSLKTDNATYNVNQTIKFWHLDERNWLQGRIKEITQCEGYFVNVNINYQNYNRQRQIQIYREDWLISD</sequence>
<evidence type="ECO:0000313" key="2">
    <source>
        <dbReference type="Proteomes" id="UP001165986"/>
    </source>
</evidence>
<organism evidence="1 2">
    <name type="scientific">Komarekiella delphini-convector SJRDD-AB1</name>
    <dbReference type="NCBI Taxonomy" id="2593771"/>
    <lineage>
        <taxon>Bacteria</taxon>
        <taxon>Bacillati</taxon>
        <taxon>Cyanobacteriota</taxon>
        <taxon>Cyanophyceae</taxon>
        <taxon>Nostocales</taxon>
        <taxon>Nostocaceae</taxon>
        <taxon>Komarekiella</taxon>
        <taxon>Komarekiella delphini-convector</taxon>
    </lineage>
</organism>
<dbReference type="EMBL" id="VJXY01000081">
    <property type="protein sequence ID" value="MBD6620739.1"/>
    <property type="molecule type" value="Genomic_DNA"/>
</dbReference>